<name>A0A6A6Y9G2_9PEZI</name>
<dbReference type="OrthoDB" id="9972196at2759"/>
<evidence type="ECO:0000313" key="5">
    <source>
        <dbReference type="RefSeq" id="XP_033572294.1"/>
    </source>
</evidence>
<dbReference type="SUPFAM" id="SSF51004">
    <property type="entry name" value="C-terminal (heme d1) domain of cytochrome cd1-nitrite reductase"/>
    <property type="match status" value="1"/>
</dbReference>
<dbReference type="InterPro" id="IPR015943">
    <property type="entry name" value="WD40/YVTN_repeat-like_dom_sf"/>
</dbReference>
<evidence type="ECO:0000313" key="3">
    <source>
        <dbReference type="EMBL" id="KAF2805330.1"/>
    </source>
</evidence>
<dbReference type="GO" id="GO:0017057">
    <property type="term" value="F:6-phosphogluconolactonase activity"/>
    <property type="evidence" value="ECO:0007669"/>
    <property type="project" value="TreeGrafter"/>
</dbReference>
<keyword evidence="4" id="KW-1185">Reference proteome</keyword>
<gene>
    <name evidence="3 5" type="ORF">BDZ99DRAFT_396669</name>
</gene>
<evidence type="ECO:0000256" key="2">
    <source>
        <dbReference type="SAM" id="SignalP"/>
    </source>
</evidence>
<proteinExistence type="inferred from homology"/>
<evidence type="ECO:0000256" key="1">
    <source>
        <dbReference type="ARBA" id="ARBA00005564"/>
    </source>
</evidence>
<feature type="signal peptide" evidence="2">
    <location>
        <begin position="1"/>
        <end position="20"/>
    </location>
</feature>
<dbReference type="Gene3D" id="2.130.10.10">
    <property type="entry name" value="YVTN repeat-like/Quinoprotein amine dehydrogenase"/>
    <property type="match status" value="1"/>
</dbReference>
<dbReference type="Pfam" id="PF10282">
    <property type="entry name" value="Lactonase"/>
    <property type="match status" value="1"/>
</dbReference>
<comment type="similarity">
    <text evidence="1">Belongs to the cycloisomerase 2 family.</text>
</comment>
<dbReference type="AlphaFoldDB" id="A0A6A6Y9G2"/>
<dbReference type="InterPro" id="IPR050282">
    <property type="entry name" value="Cycloisomerase_2"/>
</dbReference>
<reference evidence="5" key="3">
    <citation type="submission" date="2025-04" db="UniProtKB">
        <authorList>
            <consortium name="RefSeq"/>
        </authorList>
    </citation>
    <scope>IDENTIFICATION</scope>
    <source>
        <strain evidence="5">CBS 304.34</strain>
    </source>
</reference>
<sequence length="401" mass="42187">MGLGALVIADLVLAFSRASASTLYVASYGGTVSTLSLSGNALVSKSVNTHCGSASNHAPTWLKLDKTNKVLYCLGEDRLINSFKTSVDGALSFIDQKATIKGPVSSIFFNDNVAIALAHYDGSSISTWSKSPSGTIAPIQNITFTPATSGLNPDRQAAPHEHEAILDPISHFLLFPDLGADLVRVFSFNLSTSLLSAHDPLKAALGSSLRHAVFWSPETPYTQGIPLFFFLIAELSNAITSYSVTYPKSGGLAFTEVQKVTTFGGKPVPSTAAAAGIVVSPDNKFILNSNRMDYSFITASPDPTNSTEIASNSIAVWKPNAIGILEFPNAIGILEFVQLALAGGTGPRYFSFNAAGDIVSVGLQLSENVAIIKRDVKTGKLGDIVANLAGGGAITNVIWDQ</sequence>
<dbReference type="InterPro" id="IPR011048">
    <property type="entry name" value="Haem_d1_sf"/>
</dbReference>
<dbReference type="EMBL" id="MU003710">
    <property type="protein sequence ID" value="KAF2805330.1"/>
    <property type="molecule type" value="Genomic_DNA"/>
</dbReference>
<feature type="chain" id="PRO_5044628929" evidence="2">
    <location>
        <begin position="21"/>
        <end position="401"/>
    </location>
</feature>
<reference evidence="5" key="2">
    <citation type="submission" date="2020-04" db="EMBL/GenBank/DDBJ databases">
        <authorList>
            <consortium name="NCBI Genome Project"/>
        </authorList>
    </citation>
    <scope>NUCLEOTIDE SEQUENCE</scope>
    <source>
        <strain evidence="5">CBS 304.34</strain>
    </source>
</reference>
<dbReference type="RefSeq" id="XP_033572294.1">
    <property type="nucleotide sequence ID" value="XM_033716004.1"/>
</dbReference>
<evidence type="ECO:0000313" key="4">
    <source>
        <dbReference type="Proteomes" id="UP000504636"/>
    </source>
</evidence>
<reference evidence="3 5" key="1">
    <citation type="journal article" date="2020" name="Stud. Mycol.">
        <title>101 Dothideomycetes genomes: a test case for predicting lifestyles and emergence of pathogens.</title>
        <authorList>
            <person name="Haridas S."/>
            <person name="Albert R."/>
            <person name="Binder M."/>
            <person name="Bloem J."/>
            <person name="Labutti K."/>
            <person name="Salamov A."/>
            <person name="Andreopoulos B."/>
            <person name="Baker S."/>
            <person name="Barry K."/>
            <person name="Bills G."/>
            <person name="Bluhm B."/>
            <person name="Cannon C."/>
            <person name="Castanera R."/>
            <person name="Culley D."/>
            <person name="Daum C."/>
            <person name="Ezra D."/>
            <person name="Gonzalez J."/>
            <person name="Henrissat B."/>
            <person name="Kuo A."/>
            <person name="Liang C."/>
            <person name="Lipzen A."/>
            <person name="Lutzoni F."/>
            <person name="Magnuson J."/>
            <person name="Mondo S."/>
            <person name="Nolan M."/>
            <person name="Ohm R."/>
            <person name="Pangilinan J."/>
            <person name="Park H.-J."/>
            <person name="Ramirez L."/>
            <person name="Alfaro M."/>
            <person name="Sun H."/>
            <person name="Tritt A."/>
            <person name="Yoshinaga Y."/>
            <person name="Zwiers L.-H."/>
            <person name="Turgeon B."/>
            <person name="Goodwin S."/>
            <person name="Spatafora J."/>
            <person name="Crous P."/>
            <person name="Grigoriev I."/>
        </authorList>
    </citation>
    <scope>NUCLEOTIDE SEQUENCE</scope>
    <source>
        <strain evidence="3 5">CBS 304.34</strain>
    </source>
</reference>
<dbReference type="GeneID" id="54456897"/>
<protein>
    <submittedName>
        <fullName evidence="3 5">Carboxy-cis,cis-muconate cyclase-like protein</fullName>
    </submittedName>
</protein>
<dbReference type="InterPro" id="IPR019405">
    <property type="entry name" value="Lactonase_7-beta_prop"/>
</dbReference>
<dbReference type="PANTHER" id="PTHR30344">
    <property type="entry name" value="6-PHOSPHOGLUCONOLACTONASE-RELATED"/>
    <property type="match status" value="1"/>
</dbReference>
<dbReference type="PANTHER" id="PTHR30344:SF1">
    <property type="entry name" value="6-PHOSPHOGLUCONOLACTONASE"/>
    <property type="match status" value="1"/>
</dbReference>
<keyword evidence="2" id="KW-0732">Signal</keyword>
<dbReference type="Proteomes" id="UP000504636">
    <property type="component" value="Unplaced"/>
</dbReference>
<organism evidence="3">
    <name type="scientific">Mytilinidion resinicola</name>
    <dbReference type="NCBI Taxonomy" id="574789"/>
    <lineage>
        <taxon>Eukaryota</taxon>
        <taxon>Fungi</taxon>
        <taxon>Dikarya</taxon>
        <taxon>Ascomycota</taxon>
        <taxon>Pezizomycotina</taxon>
        <taxon>Dothideomycetes</taxon>
        <taxon>Pleosporomycetidae</taxon>
        <taxon>Mytilinidiales</taxon>
        <taxon>Mytilinidiaceae</taxon>
        <taxon>Mytilinidion</taxon>
    </lineage>
</organism>
<accession>A0A6A6Y9G2</accession>